<dbReference type="AlphaFoldDB" id="A0A484MIP3"/>
<evidence type="ECO:0000313" key="1">
    <source>
        <dbReference type="EMBL" id="VFQ88379.1"/>
    </source>
</evidence>
<dbReference type="EMBL" id="OOIL02003569">
    <property type="protein sequence ID" value="VFQ88379.1"/>
    <property type="molecule type" value="Genomic_DNA"/>
</dbReference>
<organism evidence="1 2">
    <name type="scientific">Cuscuta campestris</name>
    <dbReference type="NCBI Taxonomy" id="132261"/>
    <lineage>
        <taxon>Eukaryota</taxon>
        <taxon>Viridiplantae</taxon>
        <taxon>Streptophyta</taxon>
        <taxon>Embryophyta</taxon>
        <taxon>Tracheophyta</taxon>
        <taxon>Spermatophyta</taxon>
        <taxon>Magnoliopsida</taxon>
        <taxon>eudicotyledons</taxon>
        <taxon>Gunneridae</taxon>
        <taxon>Pentapetalae</taxon>
        <taxon>asterids</taxon>
        <taxon>lamiids</taxon>
        <taxon>Solanales</taxon>
        <taxon>Convolvulaceae</taxon>
        <taxon>Cuscuteae</taxon>
        <taxon>Cuscuta</taxon>
        <taxon>Cuscuta subgen. Grammica</taxon>
        <taxon>Cuscuta sect. Cleistogrammica</taxon>
    </lineage>
</organism>
<evidence type="ECO:0000313" key="2">
    <source>
        <dbReference type="Proteomes" id="UP000595140"/>
    </source>
</evidence>
<gene>
    <name evidence="1" type="ORF">CCAM_LOCUS30155</name>
</gene>
<keyword evidence="2" id="KW-1185">Reference proteome</keyword>
<dbReference type="Proteomes" id="UP000595140">
    <property type="component" value="Unassembled WGS sequence"/>
</dbReference>
<reference evidence="1 2" key="1">
    <citation type="submission" date="2018-04" db="EMBL/GenBank/DDBJ databases">
        <authorList>
            <person name="Vogel A."/>
        </authorList>
    </citation>
    <scope>NUCLEOTIDE SEQUENCE [LARGE SCALE GENOMIC DNA]</scope>
</reference>
<proteinExistence type="predicted"/>
<protein>
    <submittedName>
        <fullName evidence="1">Uncharacterized protein</fullName>
    </submittedName>
</protein>
<name>A0A484MIP3_9ASTE</name>
<accession>A0A484MIP3</accession>
<sequence length="77" mass="7835">MGAVRVVGLAVRAPRPAVWVSWWGCPGRLTGLFGPAVRGCPIGAAGWVFRVGPAGCRADLVVIGTVPASAAGLRINL</sequence>